<keyword evidence="4" id="KW-1185">Reference proteome</keyword>
<sequence length="249" mass="25814">MKIVVIGGTGLIGSKVIAKLKAQGHDAVAASPNTGVNTITGEGLSEALHGADVVVDVTNSPSFEDQAVMDFFTTSTAHLIAAEKEAGVNHHVALSIVGVERPSDGGYFKAKAAQEKLIRDSGLPYSIVHATQFFEFLGGIADTATDGDTVTLPPVSFQPVAADDVAAAVERTAVGPPVNGTVVIAGPEIGRFDEIVGRALQSRNDHRRVVADPAAPYFGAHVSERSLIPEGDSPRGEITLAAWLEASAK</sequence>
<accession>A0ABV2UQ40</accession>
<dbReference type="PANTHER" id="PTHR42748:SF3">
    <property type="entry name" value="BLL4366 PROTEIN"/>
    <property type="match status" value="1"/>
</dbReference>
<dbReference type="Pfam" id="PF13460">
    <property type="entry name" value="NAD_binding_10"/>
    <property type="match status" value="1"/>
</dbReference>
<evidence type="ECO:0000256" key="1">
    <source>
        <dbReference type="ARBA" id="ARBA00022857"/>
    </source>
</evidence>
<dbReference type="Proteomes" id="UP001550044">
    <property type="component" value="Unassembled WGS sequence"/>
</dbReference>
<protein>
    <submittedName>
        <fullName evidence="3">SDR family oxidoreductase</fullName>
    </submittedName>
</protein>
<name>A0ABV2UQ40_9ACTN</name>
<dbReference type="InterPro" id="IPR051164">
    <property type="entry name" value="NmrA-like_oxidored"/>
</dbReference>
<reference evidence="3 4" key="1">
    <citation type="submission" date="2024-06" db="EMBL/GenBank/DDBJ databases">
        <title>The Natural Products Discovery Center: Release of the First 8490 Sequenced Strains for Exploring Actinobacteria Biosynthetic Diversity.</title>
        <authorList>
            <person name="Kalkreuter E."/>
            <person name="Kautsar S.A."/>
            <person name="Yang D."/>
            <person name="Bader C.D."/>
            <person name="Teijaro C.N."/>
            <person name="Fluegel L."/>
            <person name="Davis C.M."/>
            <person name="Simpson J.R."/>
            <person name="Lauterbach L."/>
            <person name="Steele A.D."/>
            <person name="Gui C."/>
            <person name="Meng S."/>
            <person name="Li G."/>
            <person name="Viehrig K."/>
            <person name="Ye F."/>
            <person name="Su P."/>
            <person name="Kiefer A.F."/>
            <person name="Nichols A."/>
            <person name="Cepeda A.J."/>
            <person name="Yan W."/>
            <person name="Fan B."/>
            <person name="Jiang Y."/>
            <person name="Adhikari A."/>
            <person name="Zheng C.-J."/>
            <person name="Schuster L."/>
            <person name="Cowan T.M."/>
            <person name="Smanski M.J."/>
            <person name="Chevrette M.G."/>
            <person name="De Carvalho L.P.S."/>
            <person name="Shen B."/>
        </authorList>
    </citation>
    <scope>NUCLEOTIDE SEQUENCE [LARGE SCALE GENOMIC DNA]</scope>
    <source>
        <strain evidence="3 4">NPDC005137</strain>
    </source>
</reference>
<dbReference type="InterPro" id="IPR036291">
    <property type="entry name" value="NAD(P)-bd_dom_sf"/>
</dbReference>
<dbReference type="RefSeq" id="WP_356713280.1">
    <property type="nucleotide sequence ID" value="NZ_JBEXIP010000074.1"/>
</dbReference>
<keyword evidence="1" id="KW-0521">NADP</keyword>
<dbReference type="InterPro" id="IPR016040">
    <property type="entry name" value="NAD(P)-bd_dom"/>
</dbReference>
<proteinExistence type="predicted"/>
<dbReference type="PANTHER" id="PTHR42748">
    <property type="entry name" value="NITROGEN METABOLITE REPRESSION PROTEIN NMRA FAMILY MEMBER"/>
    <property type="match status" value="1"/>
</dbReference>
<comment type="caution">
    <text evidence="3">The sequence shown here is derived from an EMBL/GenBank/DDBJ whole genome shotgun (WGS) entry which is preliminary data.</text>
</comment>
<gene>
    <name evidence="3" type="ORF">ABZV61_40620</name>
</gene>
<feature type="domain" description="NAD(P)-binding" evidence="2">
    <location>
        <begin position="7"/>
        <end position="156"/>
    </location>
</feature>
<dbReference type="EMBL" id="JBEXIP010000074">
    <property type="protein sequence ID" value="MET8438868.1"/>
    <property type="molecule type" value="Genomic_DNA"/>
</dbReference>
<evidence type="ECO:0000313" key="3">
    <source>
        <dbReference type="EMBL" id="MET8438868.1"/>
    </source>
</evidence>
<dbReference type="SUPFAM" id="SSF51735">
    <property type="entry name" value="NAD(P)-binding Rossmann-fold domains"/>
    <property type="match status" value="1"/>
</dbReference>
<evidence type="ECO:0000313" key="4">
    <source>
        <dbReference type="Proteomes" id="UP001550044"/>
    </source>
</evidence>
<evidence type="ECO:0000259" key="2">
    <source>
        <dbReference type="Pfam" id="PF13460"/>
    </source>
</evidence>
<organism evidence="3 4">
    <name type="scientific">Streptomyces sp. 900116325</name>
    <dbReference type="NCBI Taxonomy" id="3154295"/>
    <lineage>
        <taxon>Bacteria</taxon>
        <taxon>Bacillati</taxon>
        <taxon>Actinomycetota</taxon>
        <taxon>Actinomycetes</taxon>
        <taxon>Kitasatosporales</taxon>
        <taxon>Streptomycetaceae</taxon>
        <taxon>Streptomyces</taxon>
    </lineage>
</organism>
<dbReference type="Gene3D" id="3.40.50.720">
    <property type="entry name" value="NAD(P)-binding Rossmann-like Domain"/>
    <property type="match status" value="1"/>
</dbReference>